<evidence type="ECO:0000313" key="1">
    <source>
        <dbReference type="EMBL" id="KAI1517337.1"/>
    </source>
</evidence>
<dbReference type="AlphaFoldDB" id="A0A2W1D3A4"/>
<evidence type="ECO:0000313" key="2">
    <source>
        <dbReference type="Proteomes" id="UP000249757"/>
    </source>
</evidence>
<protein>
    <recommendedName>
        <fullName evidence="3">F-box domain-containing protein</fullName>
    </recommendedName>
</protein>
<gene>
    <name evidence="1" type="ORF">Ptr86124_004274</name>
</gene>
<dbReference type="EMBL" id="NRDI02000004">
    <property type="protein sequence ID" value="KAI1517337.1"/>
    <property type="molecule type" value="Genomic_DNA"/>
</dbReference>
<dbReference type="SUPFAM" id="SSF81383">
    <property type="entry name" value="F-box domain"/>
    <property type="match status" value="1"/>
</dbReference>
<comment type="caution">
    <text evidence="1">The sequence shown here is derived from an EMBL/GenBank/DDBJ whole genome shotgun (WGS) entry which is preliminary data.</text>
</comment>
<proteinExistence type="predicted"/>
<reference evidence="2" key="1">
    <citation type="journal article" date="2022" name="Microb. Genom.">
        <title>A global pangenome for the wheat fungal pathogen Pyrenophora tritici-repentis and prediction of effector protein structural homology.</title>
        <authorList>
            <person name="Moolhuijzen P.M."/>
            <person name="See P.T."/>
            <person name="Shi G."/>
            <person name="Powell H.R."/>
            <person name="Cockram J."/>
            <person name="Jorgensen L.N."/>
            <person name="Benslimane H."/>
            <person name="Strelkov S.E."/>
            <person name="Turner J."/>
            <person name="Liu Z."/>
            <person name="Moffat C.S."/>
        </authorList>
    </citation>
    <scope>NUCLEOTIDE SEQUENCE [LARGE SCALE GENOMIC DNA]</scope>
</reference>
<evidence type="ECO:0008006" key="3">
    <source>
        <dbReference type="Google" id="ProtNLM"/>
    </source>
</evidence>
<sequence length="582" mass="66800">MASFSGLAAEVLEYIVTYLPQRDIHAICQLDKYFHALAVPLMYCSVDLSISPDGRLPRIDRFCQNIVNDSKKAKRVHTIRMGKSPRQAVEDGETSLPRDESFDDQLIFQKAKAILNDPILEKATRGLQESVENRQYAAYAALILLLIPCLHRLEVAGYDFSPARYLYSSVSEVVQFPLGTSKEVLSHVAQSIFGRFSTVKEVSVHFDPGSGVAYPSSQEDQHKCLGILWNLTCVEKLEFSWDEFGVASLWERPVTINPHPNLHVGHLKGLVSQANFTTVALRHSGSWMNGMSGLGNLLTYAARAPSLTCDLFFDHEKWEKRPITNTCRERWYFDLSFWNRSLQNEEYLEILVVSAEYCDRRAHYFNQPRFWKTMCNKRFLTLGHHIRLHTLEVPFFFLTGDIDYSISKPLDPDLPTSLRHLILRSDLTHAQFPFPLDVSELFTTLSLEELEHEAAHMKRARMDVLYMFETSLTFLGQIEHLESLSVWQPAHKGLQWSDEQMEEFASACRDKDVTGRIMLPMLLRTGKTGDWDLCKEITVFDRKNPEDGTKTRLLRGEWEGRPVGLASQYHLHALKTHQVMIE</sequence>
<dbReference type="Proteomes" id="UP000249757">
    <property type="component" value="Unassembled WGS sequence"/>
</dbReference>
<dbReference type="InterPro" id="IPR036047">
    <property type="entry name" value="F-box-like_dom_sf"/>
</dbReference>
<dbReference type="OrthoDB" id="4191831at2759"/>
<organism evidence="1 2">
    <name type="scientific">Pyrenophora tritici-repentis</name>
    <dbReference type="NCBI Taxonomy" id="45151"/>
    <lineage>
        <taxon>Eukaryota</taxon>
        <taxon>Fungi</taxon>
        <taxon>Dikarya</taxon>
        <taxon>Ascomycota</taxon>
        <taxon>Pezizomycotina</taxon>
        <taxon>Dothideomycetes</taxon>
        <taxon>Pleosporomycetidae</taxon>
        <taxon>Pleosporales</taxon>
        <taxon>Pleosporineae</taxon>
        <taxon>Pleosporaceae</taxon>
        <taxon>Pyrenophora</taxon>
    </lineage>
</organism>
<accession>A0A2W1D3A4</accession>
<name>A0A2W1D3A4_9PLEO</name>
<keyword evidence="2" id="KW-1185">Reference proteome</keyword>